<organism evidence="1 2">
    <name type="scientific">Apiospora marii</name>
    <dbReference type="NCBI Taxonomy" id="335849"/>
    <lineage>
        <taxon>Eukaryota</taxon>
        <taxon>Fungi</taxon>
        <taxon>Dikarya</taxon>
        <taxon>Ascomycota</taxon>
        <taxon>Pezizomycotina</taxon>
        <taxon>Sordariomycetes</taxon>
        <taxon>Xylariomycetidae</taxon>
        <taxon>Amphisphaeriales</taxon>
        <taxon>Apiosporaceae</taxon>
        <taxon>Apiospora</taxon>
    </lineage>
</organism>
<reference evidence="1 2" key="1">
    <citation type="submission" date="2023-01" db="EMBL/GenBank/DDBJ databases">
        <title>Analysis of 21 Apiospora genomes using comparative genomics revels a genus with tremendous synthesis potential of carbohydrate active enzymes and secondary metabolites.</title>
        <authorList>
            <person name="Sorensen T."/>
        </authorList>
    </citation>
    <scope>NUCLEOTIDE SEQUENCE [LARGE SCALE GENOMIC DNA]</scope>
    <source>
        <strain evidence="1 2">CBS 20057</strain>
    </source>
</reference>
<dbReference type="InterPro" id="IPR036291">
    <property type="entry name" value="NAD(P)-bd_dom_sf"/>
</dbReference>
<evidence type="ECO:0000313" key="2">
    <source>
        <dbReference type="Proteomes" id="UP001396898"/>
    </source>
</evidence>
<dbReference type="PANTHER" id="PTHR43975">
    <property type="entry name" value="ZGC:101858"/>
    <property type="match status" value="1"/>
</dbReference>
<sequence length="181" mass="19142">MAGLSGKVVLLTGAGSGIGASVERLPLEVLTYTHLYVHGASRATAIKLHGLGATLAITDVSQEGISQTLELCGGKHYSQTLDVSKPQDVENRVAEIVASLGRIDHVFNCAGINPTAFPLTEVSEEYYDKLMAVNLKGVFSVTKVTMPHVTASRGSYVNVSSILGVRAGAEYATYCATKWGR</sequence>
<accession>A0ABR1RDQ0</accession>
<dbReference type="InterPro" id="IPR002347">
    <property type="entry name" value="SDR_fam"/>
</dbReference>
<evidence type="ECO:0000313" key="1">
    <source>
        <dbReference type="EMBL" id="KAK8008691.1"/>
    </source>
</evidence>
<dbReference type="Pfam" id="PF00106">
    <property type="entry name" value="adh_short"/>
    <property type="match status" value="1"/>
</dbReference>
<dbReference type="CDD" id="cd05233">
    <property type="entry name" value="SDR_c"/>
    <property type="match status" value="1"/>
</dbReference>
<dbReference type="Proteomes" id="UP001396898">
    <property type="component" value="Unassembled WGS sequence"/>
</dbReference>
<name>A0ABR1RDQ0_9PEZI</name>
<dbReference type="PRINTS" id="PR00081">
    <property type="entry name" value="GDHRDH"/>
</dbReference>
<dbReference type="Gene3D" id="3.40.50.720">
    <property type="entry name" value="NAD(P)-binding Rossmann-like Domain"/>
    <property type="match status" value="1"/>
</dbReference>
<comment type="caution">
    <text evidence="1">The sequence shown here is derived from an EMBL/GenBank/DDBJ whole genome shotgun (WGS) entry which is preliminary data.</text>
</comment>
<dbReference type="SUPFAM" id="SSF51735">
    <property type="entry name" value="NAD(P)-binding Rossmann-fold domains"/>
    <property type="match status" value="1"/>
</dbReference>
<dbReference type="PANTHER" id="PTHR43975:SF2">
    <property type="entry name" value="EG:BACR7A4.14 PROTEIN-RELATED"/>
    <property type="match status" value="1"/>
</dbReference>
<gene>
    <name evidence="1" type="ORF">PG991_011242</name>
</gene>
<keyword evidence="2" id="KW-1185">Reference proteome</keyword>
<protein>
    <submittedName>
        <fullName evidence="1">Uncharacterized protein</fullName>
    </submittedName>
</protein>
<proteinExistence type="predicted"/>
<dbReference type="EMBL" id="JAQQWI010000016">
    <property type="protein sequence ID" value="KAK8008691.1"/>
    <property type="molecule type" value="Genomic_DNA"/>
</dbReference>